<dbReference type="OrthoDB" id="361835at2759"/>
<feature type="compositionally biased region" description="Low complexity" evidence="1">
    <location>
        <begin position="111"/>
        <end position="128"/>
    </location>
</feature>
<feature type="compositionally biased region" description="Acidic residues" evidence="1">
    <location>
        <begin position="1"/>
        <end position="13"/>
    </location>
</feature>
<feature type="non-terminal residue" evidence="2">
    <location>
        <position position="128"/>
    </location>
</feature>
<comment type="caution">
    <text evidence="2">The sequence shown here is derived from an EMBL/GenBank/DDBJ whole genome shotgun (WGS) entry which is preliminary data.</text>
</comment>
<organism evidence="2 3">
    <name type="scientific">Genlisea aurea</name>
    <dbReference type="NCBI Taxonomy" id="192259"/>
    <lineage>
        <taxon>Eukaryota</taxon>
        <taxon>Viridiplantae</taxon>
        <taxon>Streptophyta</taxon>
        <taxon>Embryophyta</taxon>
        <taxon>Tracheophyta</taxon>
        <taxon>Spermatophyta</taxon>
        <taxon>Magnoliopsida</taxon>
        <taxon>eudicotyledons</taxon>
        <taxon>Gunneridae</taxon>
        <taxon>Pentapetalae</taxon>
        <taxon>asterids</taxon>
        <taxon>lamiids</taxon>
        <taxon>Lamiales</taxon>
        <taxon>Lentibulariaceae</taxon>
        <taxon>Genlisea</taxon>
    </lineage>
</organism>
<keyword evidence="3" id="KW-1185">Reference proteome</keyword>
<feature type="region of interest" description="Disordered" evidence="1">
    <location>
        <begin position="1"/>
        <end position="60"/>
    </location>
</feature>
<sequence length="128" mass="14610">KKEEIEDDDDDDATLASAFVNGEKKSEKKKKKAEPTSRKRKEKVVYDLPGQKRQPPEERDPLRIFYESLYEQSPESEMAAIWMMESGLLPLEKAKEVLERKQKKGGKRQLITTSPIKSATAAAKTKTK</sequence>
<name>S8DMP0_9LAMI</name>
<dbReference type="EMBL" id="AUSU01004948">
    <property type="protein sequence ID" value="EPS64253.1"/>
    <property type="molecule type" value="Genomic_DNA"/>
</dbReference>
<feature type="compositionally biased region" description="Basic residues" evidence="1">
    <location>
        <begin position="27"/>
        <end position="42"/>
    </location>
</feature>
<feature type="non-terminal residue" evidence="2">
    <location>
        <position position="1"/>
    </location>
</feature>
<evidence type="ECO:0000313" key="2">
    <source>
        <dbReference type="EMBL" id="EPS64253.1"/>
    </source>
</evidence>
<protein>
    <submittedName>
        <fullName evidence="2">Uncharacterized protein</fullName>
    </submittedName>
</protein>
<dbReference type="PANTHER" id="PTHR33828">
    <property type="entry name" value="OS05G0596200 PROTEIN"/>
    <property type="match status" value="1"/>
</dbReference>
<accession>S8DMP0</accession>
<feature type="region of interest" description="Disordered" evidence="1">
    <location>
        <begin position="100"/>
        <end position="128"/>
    </location>
</feature>
<dbReference type="AlphaFoldDB" id="S8DMP0"/>
<proteinExistence type="predicted"/>
<dbReference type="Proteomes" id="UP000015453">
    <property type="component" value="Unassembled WGS sequence"/>
</dbReference>
<evidence type="ECO:0000313" key="3">
    <source>
        <dbReference type="Proteomes" id="UP000015453"/>
    </source>
</evidence>
<dbReference type="PANTHER" id="PTHR33828:SF2">
    <property type="entry name" value="NUCLEOLIN"/>
    <property type="match status" value="1"/>
</dbReference>
<reference evidence="2 3" key="1">
    <citation type="journal article" date="2013" name="BMC Genomics">
        <title>The miniature genome of a carnivorous plant Genlisea aurea contains a low number of genes and short non-coding sequences.</title>
        <authorList>
            <person name="Leushkin E.V."/>
            <person name="Sutormin R.A."/>
            <person name="Nabieva E.R."/>
            <person name="Penin A.A."/>
            <person name="Kondrashov A.S."/>
            <person name="Logacheva M.D."/>
        </authorList>
    </citation>
    <scope>NUCLEOTIDE SEQUENCE [LARGE SCALE GENOMIC DNA]</scope>
</reference>
<gene>
    <name evidence="2" type="ORF">M569_10528</name>
</gene>
<evidence type="ECO:0000256" key="1">
    <source>
        <dbReference type="SAM" id="MobiDB-lite"/>
    </source>
</evidence>